<name>A0A136PT25_9ACTN</name>
<dbReference type="Proteomes" id="UP000070620">
    <property type="component" value="Unassembled WGS sequence"/>
</dbReference>
<proteinExistence type="predicted"/>
<feature type="region of interest" description="Disordered" evidence="1">
    <location>
        <begin position="1"/>
        <end position="21"/>
    </location>
</feature>
<reference evidence="2 3" key="1">
    <citation type="submission" date="2016-01" db="EMBL/GenBank/DDBJ databases">
        <title>Whole genome sequence and analysis of Micromonospora rosaria DSM 803, which can produce antibacterial substance rosamicin.</title>
        <authorList>
            <person name="Yang H."/>
            <person name="He X."/>
            <person name="Zhu D."/>
        </authorList>
    </citation>
    <scope>NUCLEOTIDE SEQUENCE [LARGE SCALE GENOMIC DNA]</scope>
    <source>
        <strain evidence="2 3">DSM 803</strain>
    </source>
</reference>
<sequence>MPTGRSAASSHDDADVTPTVHPQVAAGAAVVIMVDGERAGPVRVLLTTMPDDGPGLSALPLTSGSGAWVYALADGRGRV</sequence>
<protein>
    <submittedName>
        <fullName evidence="2">Uncharacterized protein</fullName>
    </submittedName>
</protein>
<gene>
    <name evidence="2" type="ORF">AWW66_13230</name>
</gene>
<keyword evidence="3" id="KW-1185">Reference proteome</keyword>
<comment type="caution">
    <text evidence="2">The sequence shown here is derived from an EMBL/GenBank/DDBJ whole genome shotgun (WGS) entry which is preliminary data.</text>
</comment>
<dbReference type="EMBL" id="LRQV01000039">
    <property type="protein sequence ID" value="KXK61543.1"/>
    <property type="molecule type" value="Genomic_DNA"/>
</dbReference>
<evidence type="ECO:0000313" key="3">
    <source>
        <dbReference type="Proteomes" id="UP000070620"/>
    </source>
</evidence>
<accession>A0A136PT25</accession>
<dbReference type="AlphaFoldDB" id="A0A136PT25"/>
<organism evidence="2 3">
    <name type="scientific">Micromonospora rosaria</name>
    <dbReference type="NCBI Taxonomy" id="47874"/>
    <lineage>
        <taxon>Bacteria</taxon>
        <taxon>Bacillati</taxon>
        <taxon>Actinomycetota</taxon>
        <taxon>Actinomycetes</taxon>
        <taxon>Micromonosporales</taxon>
        <taxon>Micromonosporaceae</taxon>
        <taxon>Micromonospora</taxon>
    </lineage>
</organism>
<evidence type="ECO:0000313" key="2">
    <source>
        <dbReference type="EMBL" id="KXK61543.1"/>
    </source>
</evidence>
<evidence type="ECO:0000256" key="1">
    <source>
        <dbReference type="SAM" id="MobiDB-lite"/>
    </source>
</evidence>